<evidence type="ECO:0000256" key="3">
    <source>
        <dbReference type="ARBA" id="ARBA00022833"/>
    </source>
</evidence>
<protein>
    <submittedName>
        <fullName evidence="7">RING-type domain-containing protein</fullName>
    </submittedName>
</protein>
<dbReference type="InterPro" id="IPR018957">
    <property type="entry name" value="Znf_C3HC4_RING-type"/>
</dbReference>
<dbReference type="PROSITE" id="PS00518">
    <property type="entry name" value="ZF_RING_1"/>
    <property type="match status" value="1"/>
</dbReference>
<feature type="domain" description="RING-type" evidence="5">
    <location>
        <begin position="177"/>
        <end position="233"/>
    </location>
</feature>
<evidence type="ECO:0000259" key="5">
    <source>
        <dbReference type="PROSITE" id="PS50089"/>
    </source>
</evidence>
<evidence type="ECO:0000313" key="7">
    <source>
        <dbReference type="WBParaSite" id="PEQ_0000702201-mRNA-1"/>
    </source>
</evidence>
<keyword evidence="2 4" id="KW-0863">Zinc-finger</keyword>
<dbReference type="WBParaSite" id="PEQ_0000702201-mRNA-1">
    <property type="protein sequence ID" value="PEQ_0000702201-mRNA-1"/>
    <property type="gene ID" value="PEQ_0000702201"/>
</dbReference>
<dbReference type="InterPro" id="IPR016135">
    <property type="entry name" value="UBQ-conjugating_enzyme/RWD"/>
</dbReference>
<dbReference type="InterPro" id="IPR017907">
    <property type="entry name" value="Znf_RING_CS"/>
</dbReference>
<dbReference type="AlphaFoldDB" id="A0A914RKP2"/>
<name>A0A914RKP2_PAREQ</name>
<dbReference type="SUPFAM" id="SSF57850">
    <property type="entry name" value="RING/U-box"/>
    <property type="match status" value="1"/>
</dbReference>
<dbReference type="CDD" id="cd23820">
    <property type="entry name" value="RWD_RNF14"/>
    <property type="match status" value="1"/>
</dbReference>
<proteinExistence type="predicted"/>
<keyword evidence="6" id="KW-1185">Reference proteome</keyword>
<organism evidence="6 7">
    <name type="scientific">Parascaris equorum</name>
    <name type="common">Equine roundworm</name>
    <dbReference type="NCBI Taxonomy" id="6256"/>
    <lineage>
        <taxon>Eukaryota</taxon>
        <taxon>Metazoa</taxon>
        <taxon>Ecdysozoa</taxon>
        <taxon>Nematoda</taxon>
        <taxon>Chromadorea</taxon>
        <taxon>Rhabditida</taxon>
        <taxon>Spirurina</taxon>
        <taxon>Ascaridomorpha</taxon>
        <taxon>Ascaridoidea</taxon>
        <taxon>Ascarididae</taxon>
        <taxon>Parascaris</taxon>
    </lineage>
</organism>
<dbReference type="GO" id="GO:0008270">
    <property type="term" value="F:zinc ion binding"/>
    <property type="evidence" value="ECO:0007669"/>
    <property type="project" value="UniProtKB-KW"/>
</dbReference>
<dbReference type="PROSITE" id="PS50089">
    <property type="entry name" value="ZF_RING_2"/>
    <property type="match status" value="1"/>
</dbReference>
<evidence type="ECO:0000313" key="6">
    <source>
        <dbReference type="Proteomes" id="UP000887564"/>
    </source>
</evidence>
<evidence type="ECO:0000256" key="4">
    <source>
        <dbReference type="PROSITE-ProRule" id="PRU00175"/>
    </source>
</evidence>
<dbReference type="InterPro" id="IPR013083">
    <property type="entry name" value="Znf_RING/FYVE/PHD"/>
</dbReference>
<dbReference type="InterPro" id="IPR006575">
    <property type="entry name" value="RWD_dom"/>
</dbReference>
<evidence type="ECO:0000256" key="1">
    <source>
        <dbReference type="ARBA" id="ARBA00022723"/>
    </source>
</evidence>
<dbReference type="Proteomes" id="UP000887564">
    <property type="component" value="Unplaced"/>
</dbReference>
<dbReference type="Gene3D" id="3.30.40.10">
    <property type="entry name" value="Zinc/RING finger domain, C3HC4 (zinc finger)"/>
    <property type="match status" value="1"/>
</dbReference>
<dbReference type="Gene3D" id="3.10.110.10">
    <property type="entry name" value="Ubiquitin Conjugating Enzyme"/>
    <property type="match status" value="1"/>
</dbReference>
<reference evidence="7" key="1">
    <citation type="submission" date="2022-11" db="UniProtKB">
        <authorList>
            <consortium name="WormBaseParasite"/>
        </authorList>
    </citation>
    <scope>IDENTIFICATION</scope>
</reference>
<keyword evidence="1" id="KW-0479">Metal-binding</keyword>
<dbReference type="SUPFAM" id="SSF54495">
    <property type="entry name" value="UBC-like"/>
    <property type="match status" value="1"/>
</dbReference>
<dbReference type="Pfam" id="PF05773">
    <property type="entry name" value="RWD"/>
    <property type="match status" value="1"/>
</dbReference>
<accession>A0A914RKP2</accession>
<evidence type="ECO:0000256" key="2">
    <source>
        <dbReference type="ARBA" id="ARBA00022771"/>
    </source>
</evidence>
<keyword evidence="3" id="KW-0862">Zinc</keyword>
<dbReference type="Pfam" id="PF00097">
    <property type="entry name" value="zf-C3HC4"/>
    <property type="match status" value="1"/>
</dbReference>
<dbReference type="SMART" id="SM00184">
    <property type="entry name" value="RING"/>
    <property type="match status" value="1"/>
</dbReference>
<sequence length="250" mass="28742">MALESIFCDRSDQLHYSIREEGLHSTIDGCVQLLDYLAGSKEIKINYMSPLRLTFDLPHDYPSSSAPRFSIYAVWITQDEDCWREYRGMPILFAWTQTLEDEAMRMLNAKSVIDLDAIHLDDSSDSEVAYFMDEGYEYGTFLLKVGVQQDSGERLRFMSEYEENASQVDFEKGWYDCEVCFDSKSGKESVKFMPCGHIFCIGCVSSYYRQRLKDLTVSYSQLFVLTFISCSKCVRGVIETTVNSCWVSSS</sequence>
<dbReference type="InterPro" id="IPR001841">
    <property type="entry name" value="Znf_RING"/>
</dbReference>